<protein>
    <submittedName>
        <fullName evidence="3">Envelope biogenesis factor ElyC</fullName>
    </submittedName>
</protein>
<feature type="domain" description="DUF218" evidence="2">
    <location>
        <begin position="84"/>
        <end position="248"/>
    </location>
</feature>
<keyword evidence="1" id="KW-0472">Membrane</keyword>
<evidence type="ECO:0000256" key="1">
    <source>
        <dbReference type="SAM" id="Phobius"/>
    </source>
</evidence>
<comment type="caution">
    <text evidence="3">The sequence shown here is derived from an EMBL/GenBank/DDBJ whole genome shotgun (WGS) entry which is preliminary data.</text>
</comment>
<dbReference type="EMBL" id="BAABBN010000017">
    <property type="protein sequence ID" value="GAA3943728.1"/>
    <property type="molecule type" value="Genomic_DNA"/>
</dbReference>
<evidence type="ECO:0000259" key="2">
    <source>
        <dbReference type="Pfam" id="PF02698"/>
    </source>
</evidence>
<dbReference type="Pfam" id="PF02698">
    <property type="entry name" value="DUF218"/>
    <property type="match status" value="1"/>
</dbReference>
<proteinExistence type="predicted"/>
<keyword evidence="4" id="KW-1185">Reference proteome</keyword>
<organism evidence="3 4">
    <name type="scientific">Litoribacillus peritrichatus</name>
    <dbReference type="NCBI Taxonomy" id="718191"/>
    <lineage>
        <taxon>Bacteria</taxon>
        <taxon>Pseudomonadati</taxon>
        <taxon>Pseudomonadota</taxon>
        <taxon>Gammaproteobacteria</taxon>
        <taxon>Oceanospirillales</taxon>
        <taxon>Oceanospirillaceae</taxon>
        <taxon>Litoribacillus</taxon>
    </lineage>
</organism>
<dbReference type="PANTHER" id="PTHR30336">
    <property type="entry name" value="INNER MEMBRANE PROTEIN, PROBABLE PERMEASE"/>
    <property type="match status" value="1"/>
</dbReference>
<dbReference type="Proteomes" id="UP001501565">
    <property type="component" value="Unassembled WGS sequence"/>
</dbReference>
<keyword evidence="1" id="KW-0812">Transmembrane</keyword>
<reference evidence="4" key="1">
    <citation type="journal article" date="2019" name="Int. J. Syst. Evol. Microbiol.">
        <title>The Global Catalogue of Microorganisms (GCM) 10K type strain sequencing project: providing services to taxonomists for standard genome sequencing and annotation.</title>
        <authorList>
            <consortium name="The Broad Institute Genomics Platform"/>
            <consortium name="The Broad Institute Genome Sequencing Center for Infectious Disease"/>
            <person name="Wu L."/>
            <person name="Ma J."/>
        </authorList>
    </citation>
    <scope>NUCLEOTIDE SEQUENCE [LARGE SCALE GENOMIC DNA]</scope>
    <source>
        <strain evidence="4">JCM 17551</strain>
    </source>
</reference>
<dbReference type="RefSeq" id="WP_344800866.1">
    <property type="nucleotide sequence ID" value="NZ_BAABBN010000017.1"/>
</dbReference>
<feature type="transmembrane region" description="Helical" evidence="1">
    <location>
        <begin position="12"/>
        <end position="33"/>
    </location>
</feature>
<dbReference type="InterPro" id="IPR051599">
    <property type="entry name" value="Cell_Envelope_Assoc"/>
</dbReference>
<accession>A0ABP7NDC1</accession>
<keyword evidence="1" id="KW-1133">Transmembrane helix</keyword>
<dbReference type="CDD" id="cd06259">
    <property type="entry name" value="YdcF-like"/>
    <property type="match status" value="1"/>
</dbReference>
<evidence type="ECO:0000313" key="4">
    <source>
        <dbReference type="Proteomes" id="UP001501565"/>
    </source>
</evidence>
<gene>
    <name evidence="3" type="primary">elyC</name>
    <name evidence="3" type="ORF">GCM10022277_44410</name>
</gene>
<evidence type="ECO:0000313" key="3">
    <source>
        <dbReference type="EMBL" id="GAA3943728.1"/>
    </source>
</evidence>
<sequence>MEPLFIVKKLTVALVAPLSIALIIGIAGLINLIRGRKKSGVFWVCLSLIVVWVSSFNPIANRLLLPLESKYTPYQYQAELAVGYVHVLGGGHMEGARLPGEVQLSSTSLARLVEGLRIANLHPESVLVLSGYAGIGSRNQLSNAEAAKKIALSLGFPEHRIQLFPEAKDTREEARSVAKLVGELSDDASLVVVTSASHLPRAMNIFEQEGLSPIPAPTYFLASEGSGGLYPSADAVNKTQRWLYEQVGLLWVELKALLSE</sequence>
<name>A0ABP7NDC1_9GAMM</name>
<dbReference type="InterPro" id="IPR014729">
    <property type="entry name" value="Rossmann-like_a/b/a_fold"/>
</dbReference>
<feature type="transmembrane region" description="Helical" evidence="1">
    <location>
        <begin position="40"/>
        <end position="60"/>
    </location>
</feature>
<dbReference type="InterPro" id="IPR003848">
    <property type="entry name" value="DUF218"/>
</dbReference>
<dbReference type="PANTHER" id="PTHR30336:SF4">
    <property type="entry name" value="ENVELOPE BIOGENESIS FACTOR ELYC"/>
    <property type="match status" value="1"/>
</dbReference>
<dbReference type="Gene3D" id="3.40.50.620">
    <property type="entry name" value="HUPs"/>
    <property type="match status" value="1"/>
</dbReference>